<evidence type="ECO:0000256" key="1">
    <source>
        <dbReference type="ARBA" id="ARBA00004239"/>
    </source>
</evidence>
<name>A0AAU9FXS0_DROMD</name>
<dbReference type="PROSITE" id="PS00135">
    <property type="entry name" value="TRYPSIN_SER"/>
    <property type="match status" value="1"/>
</dbReference>
<keyword evidence="4 12" id="KW-0645">Protease</keyword>
<organism evidence="14 15">
    <name type="scientific">Drosophila madeirensis</name>
    <name type="common">Fruit fly</name>
    <dbReference type="NCBI Taxonomy" id="30013"/>
    <lineage>
        <taxon>Eukaryota</taxon>
        <taxon>Metazoa</taxon>
        <taxon>Ecdysozoa</taxon>
        <taxon>Arthropoda</taxon>
        <taxon>Hexapoda</taxon>
        <taxon>Insecta</taxon>
        <taxon>Pterygota</taxon>
        <taxon>Neoptera</taxon>
        <taxon>Endopterygota</taxon>
        <taxon>Diptera</taxon>
        <taxon>Brachycera</taxon>
        <taxon>Muscomorpha</taxon>
        <taxon>Ephydroidea</taxon>
        <taxon>Drosophilidae</taxon>
        <taxon>Drosophila</taxon>
        <taxon>Sophophora</taxon>
    </lineage>
</organism>
<comment type="subcellular location">
    <subcellularLocation>
        <location evidence="1">Secreted</location>
        <location evidence="1">Extracellular space</location>
    </subcellularLocation>
</comment>
<dbReference type="CDD" id="cd00190">
    <property type="entry name" value="Tryp_SPc"/>
    <property type="match status" value="1"/>
</dbReference>
<keyword evidence="6 12" id="KW-0378">Hydrolase</keyword>
<dbReference type="PROSITE" id="PS50240">
    <property type="entry name" value="TRYPSIN_DOM"/>
    <property type="match status" value="1"/>
</dbReference>
<evidence type="ECO:0000256" key="11">
    <source>
        <dbReference type="ARBA" id="ARBA00038868"/>
    </source>
</evidence>
<keyword evidence="5" id="KW-0732">Signal</keyword>
<dbReference type="PANTHER" id="PTHR24276">
    <property type="entry name" value="POLYSERASE-RELATED"/>
    <property type="match status" value="1"/>
</dbReference>
<accession>A0AAU9FXS0</accession>
<dbReference type="InterPro" id="IPR009003">
    <property type="entry name" value="Peptidase_S1_PA"/>
</dbReference>
<dbReference type="GO" id="GO:0004252">
    <property type="term" value="F:serine-type endopeptidase activity"/>
    <property type="evidence" value="ECO:0007669"/>
    <property type="project" value="UniProtKB-EC"/>
</dbReference>
<dbReference type="EMBL" id="AP029266">
    <property type="protein sequence ID" value="BFG00222.1"/>
    <property type="molecule type" value="Genomic_DNA"/>
</dbReference>
<protein>
    <recommendedName>
        <fullName evidence="11">trypsin</fullName>
        <ecNumber evidence="11">3.4.21.4</ecNumber>
    </recommendedName>
</protein>
<evidence type="ECO:0000256" key="3">
    <source>
        <dbReference type="ARBA" id="ARBA00022525"/>
    </source>
</evidence>
<proteinExistence type="inferred from homology"/>
<dbReference type="SMART" id="SM00020">
    <property type="entry name" value="Tryp_SPc"/>
    <property type="match status" value="1"/>
</dbReference>
<evidence type="ECO:0000256" key="4">
    <source>
        <dbReference type="ARBA" id="ARBA00022670"/>
    </source>
</evidence>
<dbReference type="GO" id="GO:0006508">
    <property type="term" value="P:proteolysis"/>
    <property type="evidence" value="ECO:0007669"/>
    <property type="project" value="UniProtKB-KW"/>
</dbReference>
<evidence type="ECO:0000259" key="13">
    <source>
        <dbReference type="PROSITE" id="PS50240"/>
    </source>
</evidence>
<dbReference type="PRINTS" id="PR00722">
    <property type="entry name" value="CHYMOTRYPSIN"/>
</dbReference>
<dbReference type="PANTHER" id="PTHR24276:SF91">
    <property type="entry name" value="AT26814P-RELATED"/>
    <property type="match status" value="1"/>
</dbReference>
<evidence type="ECO:0000256" key="9">
    <source>
        <dbReference type="ARBA" id="ARBA00023157"/>
    </source>
</evidence>
<evidence type="ECO:0000256" key="5">
    <source>
        <dbReference type="ARBA" id="ARBA00022729"/>
    </source>
</evidence>
<comment type="catalytic activity">
    <reaction evidence="10">
        <text>Preferential cleavage: Arg-|-Xaa, Lys-|-Xaa.</text>
        <dbReference type="EC" id="3.4.21.4"/>
    </reaction>
</comment>
<feature type="domain" description="Peptidase S1" evidence="13">
    <location>
        <begin position="49"/>
        <end position="287"/>
    </location>
</feature>
<dbReference type="FunFam" id="2.40.10.10:FF:000111">
    <property type="entry name" value="Blast:Serine protease nudel"/>
    <property type="match status" value="1"/>
</dbReference>
<evidence type="ECO:0000256" key="7">
    <source>
        <dbReference type="ARBA" id="ARBA00022825"/>
    </source>
</evidence>
<dbReference type="Proteomes" id="UP001500889">
    <property type="component" value="Chromosome A"/>
</dbReference>
<reference evidence="14 15" key="1">
    <citation type="submission" date="2024-02" db="EMBL/GenBank/DDBJ databases">
        <title>A chromosome-level genome assembly of Drosophila madeirensis, a fruit fly species endemic to Madeira island.</title>
        <authorList>
            <person name="Tomihara K."/>
            <person name="Llopart A."/>
            <person name="Yamamoto D."/>
        </authorList>
    </citation>
    <scope>NUCLEOTIDE SEQUENCE [LARGE SCALE GENOMIC DNA]</scope>
    <source>
        <strain evidence="14 15">RF1</strain>
    </source>
</reference>
<dbReference type="InterPro" id="IPR033116">
    <property type="entry name" value="TRYPSIN_SER"/>
</dbReference>
<dbReference type="InterPro" id="IPR001314">
    <property type="entry name" value="Peptidase_S1A"/>
</dbReference>
<sequence length="322" mass="34994">MSAGHFSEGRALQVDSSKMVHGLELGLGCFLWLLICCKVAAQTDTQPRIINGSVARVEETRHLVSIRLRKHDNNFGSGHICGGALIAANKVLTAAHCLYNNGRKRYRRPSELIVVMGTLNRYERPNGTIVSEVSSMAYMNTFSPDSMRDDVGVLFLRKALNSPNPFSVAPIQLARQVTPAGRVCQVAGWGRTEQSTLSNILMTANVSTIREQTCRSIYKSGLLPGMMCAGRLQGGTDSCQGDSGGPLVHEGRVIGVVSWGYGCAEPGLPGVYVDVQYYQQWIDERSGVARSRTSPGLGLSFSLLLGLLTFTATIQYSCRYNP</sequence>
<dbReference type="SUPFAM" id="SSF50494">
    <property type="entry name" value="Trypsin-like serine proteases"/>
    <property type="match status" value="1"/>
</dbReference>
<evidence type="ECO:0000256" key="2">
    <source>
        <dbReference type="ARBA" id="ARBA00007664"/>
    </source>
</evidence>
<dbReference type="GO" id="GO:0005576">
    <property type="term" value="C:extracellular region"/>
    <property type="evidence" value="ECO:0007669"/>
    <property type="project" value="UniProtKB-SubCell"/>
</dbReference>
<dbReference type="InterPro" id="IPR050430">
    <property type="entry name" value="Peptidase_S1"/>
</dbReference>
<evidence type="ECO:0000256" key="6">
    <source>
        <dbReference type="ARBA" id="ARBA00022801"/>
    </source>
</evidence>
<evidence type="ECO:0000313" key="14">
    <source>
        <dbReference type="EMBL" id="BFG00222.1"/>
    </source>
</evidence>
<dbReference type="InterPro" id="IPR018114">
    <property type="entry name" value="TRYPSIN_HIS"/>
</dbReference>
<evidence type="ECO:0000256" key="8">
    <source>
        <dbReference type="ARBA" id="ARBA00023145"/>
    </source>
</evidence>
<dbReference type="EC" id="3.4.21.4" evidence="11"/>
<dbReference type="InterPro" id="IPR001254">
    <property type="entry name" value="Trypsin_dom"/>
</dbReference>
<keyword evidence="3" id="KW-0964">Secreted</keyword>
<dbReference type="PROSITE" id="PS00134">
    <property type="entry name" value="TRYPSIN_HIS"/>
    <property type="match status" value="1"/>
</dbReference>
<gene>
    <name evidence="14" type="ORF">DMAD_00260</name>
</gene>
<evidence type="ECO:0000256" key="10">
    <source>
        <dbReference type="ARBA" id="ARBA00036320"/>
    </source>
</evidence>
<keyword evidence="7 12" id="KW-0720">Serine protease</keyword>
<evidence type="ECO:0000313" key="15">
    <source>
        <dbReference type="Proteomes" id="UP001500889"/>
    </source>
</evidence>
<dbReference type="InterPro" id="IPR043504">
    <property type="entry name" value="Peptidase_S1_PA_chymotrypsin"/>
</dbReference>
<keyword evidence="9" id="KW-1015">Disulfide bond</keyword>
<dbReference type="Gene3D" id="2.40.10.10">
    <property type="entry name" value="Trypsin-like serine proteases"/>
    <property type="match status" value="1"/>
</dbReference>
<keyword evidence="15" id="KW-1185">Reference proteome</keyword>
<evidence type="ECO:0000256" key="12">
    <source>
        <dbReference type="RuleBase" id="RU363034"/>
    </source>
</evidence>
<dbReference type="AlphaFoldDB" id="A0AAU9FXS0"/>
<comment type="similarity">
    <text evidence="2">Belongs to the peptidase S1 family.</text>
</comment>
<dbReference type="Pfam" id="PF00089">
    <property type="entry name" value="Trypsin"/>
    <property type="match status" value="1"/>
</dbReference>
<keyword evidence="8" id="KW-0865">Zymogen</keyword>